<accession>A0AAD5CM72</accession>
<evidence type="ECO:0000313" key="2">
    <source>
        <dbReference type="Proteomes" id="UP001206925"/>
    </source>
</evidence>
<sequence>MPMPMVVNVPPPVNAGDIPTPVVPVGVERSQEVVEPPLHGEKVDSPKVHGENMGGDQLDAGVDTEDAMISLSLYTFTYTPTHRERDQGRQREAAVRWVSGHHRLYQPHPHQPKDLRLTPEVASLTRLSSLLHSVTDFVTKLERSKPGKTCQGRDFLRFYLKDISGEKITATVWEEALPFCNVNEMYAAEQPIIVALTSLRVATFYGKTTDLAFYLLSY</sequence>
<keyword evidence="2" id="KW-1185">Reference proteome</keyword>
<dbReference type="EMBL" id="JAMZMK010007571">
    <property type="protein sequence ID" value="KAI7744202.1"/>
    <property type="molecule type" value="Genomic_DNA"/>
</dbReference>
<gene>
    <name evidence="1" type="ORF">M8C21_005480</name>
</gene>
<comment type="caution">
    <text evidence="1">The sequence shown here is derived from an EMBL/GenBank/DDBJ whole genome shotgun (WGS) entry which is preliminary data.</text>
</comment>
<dbReference type="Proteomes" id="UP001206925">
    <property type="component" value="Unassembled WGS sequence"/>
</dbReference>
<name>A0AAD5CM72_AMBAR</name>
<reference evidence="1" key="1">
    <citation type="submission" date="2022-06" db="EMBL/GenBank/DDBJ databases">
        <title>Uncovering the hologenomic basis of an extraordinary plant invasion.</title>
        <authorList>
            <person name="Bieker V.C."/>
            <person name="Martin M.D."/>
            <person name="Gilbert T."/>
            <person name="Hodgins K."/>
            <person name="Battlay P."/>
            <person name="Petersen B."/>
            <person name="Wilson J."/>
        </authorList>
    </citation>
    <scope>NUCLEOTIDE SEQUENCE</scope>
    <source>
        <strain evidence="1">AA19_3_7</strain>
        <tissue evidence="1">Leaf</tissue>
    </source>
</reference>
<proteinExistence type="predicted"/>
<organism evidence="1 2">
    <name type="scientific">Ambrosia artemisiifolia</name>
    <name type="common">Common ragweed</name>
    <dbReference type="NCBI Taxonomy" id="4212"/>
    <lineage>
        <taxon>Eukaryota</taxon>
        <taxon>Viridiplantae</taxon>
        <taxon>Streptophyta</taxon>
        <taxon>Embryophyta</taxon>
        <taxon>Tracheophyta</taxon>
        <taxon>Spermatophyta</taxon>
        <taxon>Magnoliopsida</taxon>
        <taxon>eudicotyledons</taxon>
        <taxon>Gunneridae</taxon>
        <taxon>Pentapetalae</taxon>
        <taxon>asterids</taxon>
        <taxon>campanulids</taxon>
        <taxon>Asterales</taxon>
        <taxon>Asteraceae</taxon>
        <taxon>Asteroideae</taxon>
        <taxon>Heliantheae alliance</taxon>
        <taxon>Heliantheae</taxon>
        <taxon>Ambrosia</taxon>
    </lineage>
</organism>
<evidence type="ECO:0000313" key="1">
    <source>
        <dbReference type="EMBL" id="KAI7744202.1"/>
    </source>
</evidence>
<protein>
    <submittedName>
        <fullName evidence="1">Uncharacterized protein</fullName>
    </submittedName>
</protein>
<dbReference type="AlphaFoldDB" id="A0AAD5CM72"/>